<dbReference type="SUPFAM" id="SSF56091">
    <property type="entry name" value="DNA ligase/mRNA capping enzyme, catalytic domain"/>
    <property type="match status" value="1"/>
</dbReference>
<dbReference type="GeneID" id="36377297"/>
<dbReference type="InterPro" id="IPR036599">
    <property type="entry name" value="DNA_ligase_N_sf"/>
</dbReference>
<dbReference type="SUPFAM" id="SSF52113">
    <property type="entry name" value="BRCT domain"/>
    <property type="match status" value="1"/>
</dbReference>
<dbReference type="SMART" id="SM00292">
    <property type="entry name" value="BRCT"/>
    <property type="match status" value="1"/>
</dbReference>
<dbReference type="PROSITE" id="PS50160">
    <property type="entry name" value="DNA_LIGASE_A3"/>
    <property type="match status" value="1"/>
</dbReference>
<dbReference type="AlphaFoldDB" id="A0A090L5C9"/>
<evidence type="ECO:0000313" key="8">
    <source>
        <dbReference type="Proteomes" id="UP000035682"/>
    </source>
</evidence>
<dbReference type="EMBL" id="LN609528">
    <property type="protein sequence ID" value="CEF64932.1"/>
    <property type="molecule type" value="Genomic_DNA"/>
</dbReference>
<evidence type="ECO:0000313" key="9">
    <source>
        <dbReference type="WBParaSite" id="SRAE_1000318500.1"/>
    </source>
</evidence>
<dbReference type="GO" id="GO:0006297">
    <property type="term" value="P:nucleotide-excision repair, DNA gap filling"/>
    <property type="evidence" value="ECO:0007669"/>
    <property type="project" value="TreeGrafter"/>
</dbReference>
<keyword evidence="1 7" id="KW-0436">Ligase</keyword>
<protein>
    <submittedName>
        <fullName evidence="7 9">DNA ligase 4</fullName>
    </submittedName>
</protein>
<dbReference type="CDD" id="cd00027">
    <property type="entry name" value="BRCT"/>
    <property type="match status" value="1"/>
</dbReference>
<evidence type="ECO:0000313" key="7">
    <source>
        <dbReference type="EMBL" id="CEF64932.1"/>
    </source>
</evidence>
<evidence type="ECO:0000256" key="4">
    <source>
        <dbReference type="ARBA" id="ARBA00023172"/>
    </source>
</evidence>
<dbReference type="GO" id="GO:0006303">
    <property type="term" value="P:double-strand break repair via nonhomologous end joining"/>
    <property type="evidence" value="ECO:0007669"/>
    <property type="project" value="TreeGrafter"/>
</dbReference>
<dbReference type="Proteomes" id="UP000035682">
    <property type="component" value="Unplaced"/>
</dbReference>
<dbReference type="PANTHER" id="PTHR45997:SF1">
    <property type="entry name" value="DNA LIGASE 4"/>
    <property type="match status" value="1"/>
</dbReference>
<evidence type="ECO:0000313" key="10">
    <source>
        <dbReference type="WormBase" id="SRAE_1000318500"/>
    </source>
</evidence>
<evidence type="ECO:0000259" key="5">
    <source>
        <dbReference type="PROSITE" id="PS50160"/>
    </source>
</evidence>
<dbReference type="Pfam" id="PF00533">
    <property type="entry name" value="BRCT"/>
    <property type="match status" value="1"/>
</dbReference>
<evidence type="ECO:0000256" key="3">
    <source>
        <dbReference type="ARBA" id="ARBA00022840"/>
    </source>
</evidence>
<keyword evidence="4" id="KW-0233">DNA recombination</keyword>
<dbReference type="GO" id="GO:0006310">
    <property type="term" value="P:DNA recombination"/>
    <property type="evidence" value="ECO:0007669"/>
    <property type="project" value="UniProtKB-KW"/>
</dbReference>
<dbReference type="GO" id="GO:0003910">
    <property type="term" value="F:DNA ligase (ATP) activity"/>
    <property type="evidence" value="ECO:0007669"/>
    <property type="project" value="InterPro"/>
</dbReference>
<dbReference type="InterPro" id="IPR012310">
    <property type="entry name" value="DNA_ligase_ATP-dep_cent"/>
</dbReference>
<keyword evidence="8" id="KW-1185">Reference proteome</keyword>
<name>A0A090L5C9_STRRB</name>
<dbReference type="WormBase" id="SRAE_1000318500">
    <property type="protein sequence ID" value="SRP11680"/>
    <property type="gene ID" value="WBGene00259802"/>
</dbReference>
<dbReference type="InterPro" id="IPR001357">
    <property type="entry name" value="BRCT_dom"/>
</dbReference>
<organism evidence="7">
    <name type="scientific">Strongyloides ratti</name>
    <name type="common">Parasitic roundworm</name>
    <dbReference type="NCBI Taxonomy" id="34506"/>
    <lineage>
        <taxon>Eukaryota</taxon>
        <taxon>Metazoa</taxon>
        <taxon>Ecdysozoa</taxon>
        <taxon>Nematoda</taxon>
        <taxon>Chromadorea</taxon>
        <taxon>Rhabditida</taxon>
        <taxon>Tylenchina</taxon>
        <taxon>Panagrolaimomorpha</taxon>
        <taxon>Strongyloidoidea</taxon>
        <taxon>Strongyloididae</taxon>
        <taxon>Strongyloides</taxon>
    </lineage>
</organism>
<feature type="domain" description="BRCT" evidence="6">
    <location>
        <begin position="616"/>
        <end position="698"/>
    </location>
</feature>
<dbReference type="PANTHER" id="PTHR45997">
    <property type="entry name" value="DNA LIGASE 4"/>
    <property type="match status" value="1"/>
</dbReference>
<dbReference type="InterPro" id="IPR036420">
    <property type="entry name" value="BRCT_dom_sf"/>
</dbReference>
<dbReference type="CTD" id="36377297"/>
<reference evidence="7 8" key="1">
    <citation type="submission" date="2014-09" db="EMBL/GenBank/DDBJ databases">
        <authorList>
            <person name="Martin A.A."/>
        </authorList>
    </citation>
    <scope>NUCLEOTIDE SEQUENCE</scope>
    <source>
        <strain evidence="8">ED321</strain>
        <strain evidence="7">ED321 Heterogonic</strain>
    </source>
</reference>
<feature type="domain" description="ATP-dependent DNA ligase family profile" evidence="5">
    <location>
        <begin position="342"/>
        <end position="445"/>
    </location>
</feature>
<evidence type="ECO:0000259" key="6">
    <source>
        <dbReference type="PROSITE" id="PS50172"/>
    </source>
</evidence>
<dbReference type="PROSITE" id="PS50172">
    <property type="entry name" value="BRCT"/>
    <property type="match status" value="1"/>
</dbReference>
<gene>
    <name evidence="7 9 10" type="ORF">SRAE_1000318500</name>
</gene>
<dbReference type="WBParaSite" id="SRAE_1000318500.1">
    <property type="protein sequence ID" value="SRAE_1000318500.1"/>
    <property type="gene ID" value="WBGene00259802"/>
</dbReference>
<dbReference type="GO" id="GO:0032807">
    <property type="term" value="C:DNA ligase IV complex"/>
    <property type="evidence" value="ECO:0007669"/>
    <property type="project" value="TreeGrafter"/>
</dbReference>
<proteinExistence type="predicted"/>
<dbReference type="InterPro" id="IPR029710">
    <property type="entry name" value="LIG4"/>
</dbReference>
<dbReference type="Gene3D" id="3.40.50.10190">
    <property type="entry name" value="BRCT domain"/>
    <property type="match status" value="1"/>
</dbReference>
<dbReference type="GO" id="GO:0003677">
    <property type="term" value="F:DNA binding"/>
    <property type="evidence" value="ECO:0007669"/>
    <property type="project" value="InterPro"/>
</dbReference>
<reference evidence="9" key="2">
    <citation type="submission" date="2020-12" db="UniProtKB">
        <authorList>
            <consortium name="WormBaseParasite"/>
        </authorList>
    </citation>
    <scope>IDENTIFICATION</scope>
</reference>
<evidence type="ECO:0000256" key="2">
    <source>
        <dbReference type="ARBA" id="ARBA00022741"/>
    </source>
</evidence>
<dbReference type="STRING" id="34506.A0A090L5C9"/>
<dbReference type="Gene3D" id="1.10.3260.10">
    <property type="entry name" value="DNA ligase, ATP-dependent, N-terminal domain"/>
    <property type="match status" value="1"/>
</dbReference>
<keyword evidence="3" id="KW-0067">ATP-binding</keyword>
<evidence type="ECO:0000256" key="1">
    <source>
        <dbReference type="ARBA" id="ARBA00022598"/>
    </source>
</evidence>
<keyword evidence="2" id="KW-0547">Nucleotide-binding</keyword>
<dbReference type="Pfam" id="PF01068">
    <property type="entry name" value="DNA_ligase_A_M"/>
    <property type="match status" value="1"/>
</dbReference>
<dbReference type="Gene3D" id="3.30.470.30">
    <property type="entry name" value="DNA ligase/mRNA capping enzyme"/>
    <property type="match status" value="1"/>
</dbReference>
<accession>A0A090L5C9</accession>
<dbReference type="GO" id="GO:0005524">
    <property type="term" value="F:ATP binding"/>
    <property type="evidence" value="ECO:0007669"/>
    <property type="project" value="UniProtKB-KW"/>
</dbReference>
<sequence>MEESNANCIKFSDLCILLEQISTEEDRGGKEVLFKQFINFWFQKGKRIFTIFPALRLMTQPINIGERLIIEFNYLKNILLNDLKIDELDFGMTKEMSISKMVEILINIYPKSFEELDFSVEYMNMYIDQLSQCIYVEKNIIELLRKMSYLERKWFLLIILNEVENVTKMDLDDLFYCINPNLEQFKKYGFQFEDILANYSPNYFIKEDIKHTLPSLGIGKPFTTMKPYDFGYEKYEFDEIKKCCKGKLFVELFCHGEHVLLHRFNNGANYKFFSSNKNDYTMFYTLPKFDFPKEINSLFKIDVKDVILEGYMVIKCNKTGRIMKKYDMSSDDTYYDSRLFKEKDDCKKICFIVSDILYLNSNFLTNISFEERLEILNEKIFNNIENTRIIISKYRQIQNYKDFTECVENAISDMEEGFFIKDSSSFYIHGNSPRSNCVFHVKPDYNKFCTFNLGIVGIEYSDNTFSHVKNFLLAANGFQNTLTICLKIPVKMESIFFNKIIDVLDINNKYHLKLPCYLEDNLNCNSLCRFAFEENITIVEVKWTKICSNYKDLIYIYCIKKDLLKKDISLLIDVQEFDNRFNRGLNNVEVIPPILNIFYCPSDEVKKPRIKLDVLENWKFFEKLTICILNYPKHFDLKRIQQFIYFLGASVVSNPTKDTSYIIATDKLNIKTAAAIHTKYMPILDVEWVIRCINEKRIQKIDLEKDTILMCGHNQLSLEKLNDLIQEKDIPDEVFNNIFM</sequence>
<dbReference type="RefSeq" id="XP_024504133.1">
    <property type="nucleotide sequence ID" value="XM_024650346.1"/>
</dbReference>
<dbReference type="OrthoDB" id="206088at2759"/>